<dbReference type="Gene3D" id="3.40.50.720">
    <property type="entry name" value="NAD(P)-binding Rossmann-like Domain"/>
    <property type="match status" value="1"/>
</dbReference>
<dbReference type="InterPro" id="IPR036291">
    <property type="entry name" value="NAD(P)-bd_dom_sf"/>
</dbReference>
<dbReference type="PANTHER" id="PTHR30525">
    <property type="entry name" value="1-DEOXY-D-XYLULOSE 5-PHOSPHATE REDUCTOISOMERASE"/>
    <property type="match status" value="1"/>
</dbReference>
<sequence>MPTDVVVLGSTGSIGTQTLAVVTAAGAGAYRVRALSAGGSALPLLAEQAVTHRVPVLAVADSSPRVADRLAELVA</sequence>
<evidence type="ECO:0000259" key="1">
    <source>
        <dbReference type="Pfam" id="PF02670"/>
    </source>
</evidence>
<feature type="non-terminal residue" evidence="2">
    <location>
        <position position="75"/>
    </location>
</feature>
<dbReference type="SUPFAM" id="SSF51735">
    <property type="entry name" value="NAD(P)-binding Rossmann-fold domains"/>
    <property type="match status" value="1"/>
</dbReference>
<keyword evidence="3" id="KW-1185">Reference proteome</keyword>
<dbReference type="EMBL" id="JARACI010000352">
    <property type="protein sequence ID" value="MDD9205220.1"/>
    <property type="molecule type" value="Genomic_DNA"/>
</dbReference>
<evidence type="ECO:0000313" key="3">
    <source>
        <dbReference type="Proteomes" id="UP001165561"/>
    </source>
</evidence>
<proteinExistence type="predicted"/>
<evidence type="ECO:0000313" key="2">
    <source>
        <dbReference type="EMBL" id="MDD9205220.1"/>
    </source>
</evidence>
<dbReference type="Proteomes" id="UP001165561">
    <property type="component" value="Unassembled WGS sequence"/>
</dbReference>
<comment type="caution">
    <text evidence="2">The sequence shown here is derived from an EMBL/GenBank/DDBJ whole genome shotgun (WGS) entry which is preliminary data.</text>
</comment>
<dbReference type="PANTHER" id="PTHR30525:SF0">
    <property type="entry name" value="1-DEOXY-D-XYLULOSE 5-PHOSPHATE REDUCTOISOMERASE, CHLOROPLASTIC"/>
    <property type="match status" value="1"/>
</dbReference>
<reference evidence="2" key="1">
    <citation type="submission" date="2023-02" db="EMBL/GenBank/DDBJ databases">
        <title>Georgenia sp.10Sc9-8, isolated from a soil sample collected from the Taklamakan desert.</title>
        <authorList>
            <person name="Liu S."/>
        </authorList>
    </citation>
    <scope>NUCLEOTIDE SEQUENCE</scope>
    <source>
        <strain evidence="2">10Sc9-8</strain>
    </source>
</reference>
<gene>
    <name evidence="2" type="ORF">PU560_01920</name>
</gene>
<name>A0ABT5TT37_9MICO</name>
<accession>A0ABT5TT37</accession>
<feature type="domain" description="1-deoxy-D-xylulose 5-phosphate reductoisomerase N-terminal" evidence="1">
    <location>
        <begin position="5"/>
        <end position="63"/>
    </location>
</feature>
<protein>
    <submittedName>
        <fullName evidence="2">1-deoxy-D-xylulose-5-phosphate reductoisomerase</fullName>
    </submittedName>
</protein>
<organism evidence="2 3">
    <name type="scientific">Georgenia halotolerans</name>
    <dbReference type="NCBI Taxonomy" id="3028317"/>
    <lineage>
        <taxon>Bacteria</taxon>
        <taxon>Bacillati</taxon>
        <taxon>Actinomycetota</taxon>
        <taxon>Actinomycetes</taxon>
        <taxon>Micrococcales</taxon>
        <taxon>Bogoriellaceae</taxon>
        <taxon>Georgenia</taxon>
    </lineage>
</organism>
<dbReference type="InterPro" id="IPR003821">
    <property type="entry name" value="DXP_reductoisomerase"/>
</dbReference>
<dbReference type="Pfam" id="PF02670">
    <property type="entry name" value="DXP_reductoisom"/>
    <property type="match status" value="1"/>
</dbReference>
<dbReference type="InterPro" id="IPR013512">
    <property type="entry name" value="DXP_reductoisomerase_N"/>
</dbReference>